<keyword evidence="4 6" id="KW-0862">Zinc</keyword>
<feature type="transmembrane region" description="Helical" evidence="7">
    <location>
        <begin position="244"/>
        <end position="263"/>
    </location>
</feature>
<evidence type="ECO:0000259" key="8">
    <source>
        <dbReference type="Pfam" id="PF01435"/>
    </source>
</evidence>
<dbReference type="Proteomes" id="UP000193317">
    <property type="component" value="Unassembled WGS sequence"/>
</dbReference>
<feature type="transmembrane region" description="Helical" evidence="7">
    <location>
        <begin position="283"/>
        <end position="303"/>
    </location>
</feature>
<evidence type="ECO:0000256" key="5">
    <source>
        <dbReference type="ARBA" id="ARBA00023049"/>
    </source>
</evidence>
<keyword evidence="1 6" id="KW-0645">Protease</keyword>
<keyword evidence="7" id="KW-0812">Transmembrane</keyword>
<keyword evidence="3 6" id="KW-0378">Hydrolase</keyword>
<feature type="domain" description="Peptidase M48" evidence="8">
    <location>
        <begin position="141"/>
        <end position="217"/>
    </location>
</feature>
<dbReference type="Pfam" id="PF01435">
    <property type="entry name" value="Peptidase_M48"/>
    <property type="match status" value="1"/>
</dbReference>
<comment type="cofactor">
    <cofactor evidence="6">
        <name>Zn(2+)</name>
        <dbReference type="ChEBI" id="CHEBI:29105"/>
    </cofactor>
    <text evidence="6">Binds 1 zinc ion per subunit.</text>
</comment>
<proteinExistence type="inferred from homology"/>
<evidence type="ECO:0000256" key="3">
    <source>
        <dbReference type="ARBA" id="ARBA00022801"/>
    </source>
</evidence>
<dbReference type="InterPro" id="IPR001915">
    <property type="entry name" value="Peptidase_M48"/>
</dbReference>
<dbReference type="PANTHER" id="PTHR34978:SF3">
    <property type="entry name" value="SLR0241 PROTEIN"/>
    <property type="match status" value="1"/>
</dbReference>
<gene>
    <name evidence="9" type="ORF">AWC27_10605</name>
</gene>
<name>A0A1X2DU05_MYCSZ</name>
<dbReference type="AlphaFoldDB" id="A0A1X2DU05"/>
<keyword evidence="7" id="KW-0472">Membrane</keyword>
<protein>
    <recommendedName>
        <fullName evidence="8">Peptidase M48 domain-containing protein</fullName>
    </recommendedName>
</protein>
<organism evidence="9 10">
    <name type="scientific">Mycobacterium szulgai</name>
    <dbReference type="NCBI Taxonomy" id="1787"/>
    <lineage>
        <taxon>Bacteria</taxon>
        <taxon>Bacillati</taxon>
        <taxon>Actinomycetota</taxon>
        <taxon>Actinomycetes</taxon>
        <taxon>Mycobacteriales</taxon>
        <taxon>Mycobacteriaceae</taxon>
        <taxon>Mycobacterium</taxon>
    </lineage>
</organism>
<keyword evidence="10" id="KW-1185">Reference proteome</keyword>
<evidence type="ECO:0000313" key="9">
    <source>
        <dbReference type="EMBL" id="ORW91139.1"/>
    </source>
</evidence>
<evidence type="ECO:0000256" key="4">
    <source>
        <dbReference type="ARBA" id="ARBA00022833"/>
    </source>
</evidence>
<keyword evidence="2" id="KW-0479">Metal-binding</keyword>
<evidence type="ECO:0000313" key="10">
    <source>
        <dbReference type="Proteomes" id="UP000193317"/>
    </source>
</evidence>
<comment type="caution">
    <text evidence="9">The sequence shown here is derived from an EMBL/GenBank/DDBJ whole genome shotgun (WGS) entry which is preliminary data.</text>
</comment>
<accession>A0A1X2DU05</accession>
<keyword evidence="5 6" id="KW-0482">Metalloprotease</keyword>
<dbReference type="OrthoDB" id="9785340at2"/>
<dbReference type="RefSeq" id="WP_085672785.1">
    <property type="nucleotide sequence ID" value="NZ_JACKRU010000230.1"/>
</dbReference>
<dbReference type="PANTHER" id="PTHR34978">
    <property type="entry name" value="POSSIBLE SENSOR-TRANSDUCER PROTEIN BLAR"/>
    <property type="match status" value="1"/>
</dbReference>
<evidence type="ECO:0000256" key="6">
    <source>
        <dbReference type="RuleBase" id="RU003983"/>
    </source>
</evidence>
<dbReference type="EMBL" id="LQPW01000158">
    <property type="protein sequence ID" value="ORW91139.1"/>
    <property type="molecule type" value="Genomic_DNA"/>
</dbReference>
<reference evidence="9 10" key="1">
    <citation type="submission" date="2016-01" db="EMBL/GenBank/DDBJ databases">
        <title>The new phylogeny of the genus Mycobacterium.</title>
        <authorList>
            <person name="Tarcisio F."/>
            <person name="Conor M."/>
            <person name="Antonella G."/>
            <person name="Elisabetta G."/>
            <person name="Giulia F.S."/>
            <person name="Sara T."/>
            <person name="Anna F."/>
            <person name="Clotilde B."/>
            <person name="Roberto B."/>
            <person name="Veronica D.S."/>
            <person name="Fabio R."/>
            <person name="Monica P."/>
            <person name="Olivier J."/>
            <person name="Enrico T."/>
            <person name="Nicola S."/>
        </authorList>
    </citation>
    <scope>NUCLEOTIDE SEQUENCE [LARGE SCALE GENOMIC DNA]</scope>
    <source>
        <strain evidence="9 10">DSM 44166</strain>
    </source>
</reference>
<sequence>MSVAMCLLVYSCVVAVFSPWALMRLTRAGALPLLGVVAWLAAMVSVVGSWLGAAGFLIAALAQHWRQPDRLAIACFAALRRLFDGGLGPVVHAGIVALAGVAAIALGILGWRLGRSLWRARVCGREHAERARVVGRRIGGVDAVVVDAPERAAYCVAGRPDTIVVTSAALDALSDRHLQAVLAHERAHLNGRHHHVLAFVRALSAAVPQVALFSTGAREIARLLEMSADDAAARRFGTQTVLDALLALSIGAATPIGAVGASGVDMLDRAERLATQSEARHQWAAGVLLTATTLFIIGGPLTWTSMKVAGAMCCYQGAAT</sequence>
<keyword evidence="7" id="KW-1133">Transmembrane helix</keyword>
<comment type="similarity">
    <text evidence="6">Belongs to the peptidase M48 family.</text>
</comment>
<evidence type="ECO:0000256" key="1">
    <source>
        <dbReference type="ARBA" id="ARBA00022670"/>
    </source>
</evidence>
<evidence type="ECO:0000256" key="7">
    <source>
        <dbReference type="SAM" id="Phobius"/>
    </source>
</evidence>
<dbReference type="CDD" id="cd07326">
    <property type="entry name" value="M56_BlaR1_MecR1_like"/>
    <property type="match status" value="1"/>
</dbReference>
<dbReference type="Gene3D" id="3.30.2010.10">
    <property type="entry name" value="Metalloproteases ('zincins'), catalytic domain"/>
    <property type="match status" value="1"/>
</dbReference>
<dbReference type="InterPro" id="IPR052173">
    <property type="entry name" value="Beta-lactam_resp_regulator"/>
</dbReference>
<feature type="transmembrane region" description="Helical" evidence="7">
    <location>
        <begin position="38"/>
        <end position="61"/>
    </location>
</feature>
<dbReference type="GO" id="GO:0006508">
    <property type="term" value="P:proteolysis"/>
    <property type="evidence" value="ECO:0007669"/>
    <property type="project" value="UniProtKB-KW"/>
</dbReference>
<feature type="transmembrane region" description="Helical" evidence="7">
    <location>
        <begin position="89"/>
        <end position="111"/>
    </location>
</feature>
<dbReference type="GO" id="GO:0046872">
    <property type="term" value="F:metal ion binding"/>
    <property type="evidence" value="ECO:0007669"/>
    <property type="project" value="UniProtKB-KW"/>
</dbReference>
<dbReference type="GO" id="GO:0004222">
    <property type="term" value="F:metalloendopeptidase activity"/>
    <property type="evidence" value="ECO:0007669"/>
    <property type="project" value="InterPro"/>
</dbReference>
<evidence type="ECO:0000256" key="2">
    <source>
        <dbReference type="ARBA" id="ARBA00022723"/>
    </source>
</evidence>